<dbReference type="Proteomes" id="UP001194468">
    <property type="component" value="Unassembled WGS sequence"/>
</dbReference>
<dbReference type="EMBL" id="WHUW01000047">
    <property type="protein sequence ID" value="KAF8431678.1"/>
    <property type="molecule type" value="Genomic_DNA"/>
</dbReference>
<evidence type="ECO:0000313" key="2">
    <source>
        <dbReference type="Proteomes" id="UP001194468"/>
    </source>
</evidence>
<reference evidence="1" key="2">
    <citation type="journal article" date="2020" name="Nat. Commun.">
        <title>Large-scale genome sequencing of mycorrhizal fungi provides insights into the early evolution of symbiotic traits.</title>
        <authorList>
            <person name="Miyauchi S."/>
            <person name="Kiss E."/>
            <person name="Kuo A."/>
            <person name="Drula E."/>
            <person name="Kohler A."/>
            <person name="Sanchez-Garcia M."/>
            <person name="Morin E."/>
            <person name="Andreopoulos B."/>
            <person name="Barry K.W."/>
            <person name="Bonito G."/>
            <person name="Buee M."/>
            <person name="Carver A."/>
            <person name="Chen C."/>
            <person name="Cichocki N."/>
            <person name="Clum A."/>
            <person name="Culley D."/>
            <person name="Crous P.W."/>
            <person name="Fauchery L."/>
            <person name="Girlanda M."/>
            <person name="Hayes R.D."/>
            <person name="Keri Z."/>
            <person name="LaButti K."/>
            <person name="Lipzen A."/>
            <person name="Lombard V."/>
            <person name="Magnuson J."/>
            <person name="Maillard F."/>
            <person name="Murat C."/>
            <person name="Nolan M."/>
            <person name="Ohm R.A."/>
            <person name="Pangilinan J."/>
            <person name="Pereira M.F."/>
            <person name="Perotto S."/>
            <person name="Peter M."/>
            <person name="Pfister S."/>
            <person name="Riley R."/>
            <person name="Sitrit Y."/>
            <person name="Stielow J.B."/>
            <person name="Szollosi G."/>
            <person name="Zifcakova L."/>
            <person name="Stursova M."/>
            <person name="Spatafora J.W."/>
            <person name="Tedersoo L."/>
            <person name="Vaario L.M."/>
            <person name="Yamada A."/>
            <person name="Yan M."/>
            <person name="Wang P."/>
            <person name="Xu J."/>
            <person name="Bruns T."/>
            <person name="Baldrian P."/>
            <person name="Vilgalys R."/>
            <person name="Dunand C."/>
            <person name="Henrissat B."/>
            <person name="Grigoriev I.V."/>
            <person name="Hibbett D."/>
            <person name="Nagy L.G."/>
            <person name="Martin F.M."/>
        </authorList>
    </citation>
    <scope>NUCLEOTIDE SEQUENCE</scope>
    <source>
        <strain evidence="1">BED1</strain>
    </source>
</reference>
<organism evidence="1 2">
    <name type="scientific">Boletus edulis BED1</name>
    <dbReference type="NCBI Taxonomy" id="1328754"/>
    <lineage>
        <taxon>Eukaryota</taxon>
        <taxon>Fungi</taxon>
        <taxon>Dikarya</taxon>
        <taxon>Basidiomycota</taxon>
        <taxon>Agaricomycotina</taxon>
        <taxon>Agaricomycetes</taxon>
        <taxon>Agaricomycetidae</taxon>
        <taxon>Boletales</taxon>
        <taxon>Boletineae</taxon>
        <taxon>Boletaceae</taxon>
        <taxon>Boletoideae</taxon>
        <taxon>Boletus</taxon>
    </lineage>
</organism>
<dbReference type="AlphaFoldDB" id="A0AAD4BJA1"/>
<protein>
    <submittedName>
        <fullName evidence="1">Uncharacterized protein</fullName>
    </submittedName>
</protein>
<keyword evidence="2" id="KW-1185">Reference proteome</keyword>
<sequence length="102" mass="11126">MNNSPTFETTLEDLKRASDRSTPIITTQAIRSILFTTPPDVNMNPPSPLSESGFDISQIINLEAASWVVELTNSDSPITSASPGSSAIIVQMLWCYIVPAKW</sequence>
<name>A0AAD4BJA1_BOLED</name>
<accession>A0AAD4BJA1</accession>
<comment type="caution">
    <text evidence="1">The sequence shown here is derived from an EMBL/GenBank/DDBJ whole genome shotgun (WGS) entry which is preliminary data.</text>
</comment>
<reference evidence="1" key="1">
    <citation type="submission" date="2019-10" db="EMBL/GenBank/DDBJ databases">
        <authorList>
            <consortium name="DOE Joint Genome Institute"/>
            <person name="Kuo A."/>
            <person name="Miyauchi S."/>
            <person name="Kiss E."/>
            <person name="Drula E."/>
            <person name="Kohler A."/>
            <person name="Sanchez-Garcia M."/>
            <person name="Andreopoulos B."/>
            <person name="Barry K.W."/>
            <person name="Bonito G."/>
            <person name="Buee M."/>
            <person name="Carver A."/>
            <person name="Chen C."/>
            <person name="Cichocki N."/>
            <person name="Clum A."/>
            <person name="Culley D."/>
            <person name="Crous P.W."/>
            <person name="Fauchery L."/>
            <person name="Girlanda M."/>
            <person name="Hayes R."/>
            <person name="Keri Z."/>
            <person name="LaButti K."/>
            <person name="Lipzen A."/>
            <person name="Lombard V."/>
            <person name="Magnuson J."/>
            <person name="Maillard F."/>
            <person name="Morin E."/>
            <person name="Murat C."/>
            <person name="Nolan M."/>
            <person name="Ohm R."/>
            <person name="Pangilinan J."/>
            <person name="Pereira M."/>
            <person name="Perotto S."/>
            <person name="Peter M."/>
            <person name="Riley R."/>
            <person name="Sitrit Y."/>
            <person name="Stielow B."/>
            <person name="Szollosi G."/>
            <person name="Zifcakova L."/>
            <person name="Stursova M."/>
            <person name="Spatafora J.W."/>
            <person name="Tedersoo L."/>
            <person name="Vaario L.-M."/>
            <person name="Yamada A."/>
            <person name="Yan M."/>
            <person name="Wang P."/>
            <person name="Xu J."/>
            <person name="Bruns T."/>
            <person name="Baldrian P."/>
            <person name="Vilgalys R."/>
            <person name="Henrissat B."/>
            <person name="Grigoriev I.V."/>
            <person name="Hibbett D."/>
            <person name="Nagy L.G."/>
            <person name="Martin F.M."/>
        </authorList>
    </citation>
    <scope>NUCLEOTIDE SEQUENCE</scope>
    <source>
        <strain evidence="1">BED1</strain>
    </source>
</reference>
<evidence type="ECO:0000313" key="1">
    <source>
        <dbReference type="EMBL" id="KAF8431678.1"/>
    </source>
</evidence>
<proteinExistence type="predicted"/>
<gene>
    <name evidence="1" type="ORF">L210DRAFT_3650928</name>
</gene>